<evidence type="ECO:0000313" key="1">
    <source>
        <dbReference type="EMBL" id="JAH35460.1"/>
    </source>
</evidence>
<dbReference type="AlphaFoldDB" id="A0A0E9S478"/>
<accession>A0A0E9S478</accession>
<reference evidence="1" key="1">
    <citation type="submission" date="2014-11" db="EMBL/GenBank/DDBJ databases">
        <authorList>
            <person name="Amaro Gonzalez C."/>
        </authorList>
    </citation>
    <scope>NUCLEOTIDE SEQUENCE</scope>
</reference>
<dbReference type="EMBL" id="GBXM01073117">
    <property type="protein sequence ID" value="JAH35460.1"/>
    <property type="molecule type" value="Transcribed_RNA"/>
</dbReference>
<sequence>MLSLNHYTKDSTEAALHHSMNCMLKAQSAAVHLICLLKML</sequence>
<name>A0A0E9S478_ANGAN</name>
<organism evidence="1">
    <name type="scientific">Anguilla anguilla</name>
    <name type="common">European freshwater eel</name>
    <name type="synonym">Muraena anguilla</name>
    <dbReference type="NCBI Taxonomy" id="7936"/>
    <lineage>
        <taxon>Eukaryota</taxon>
        <taxon>Metazoa</taxon>
        <taxon>Chordata</taxon>
        <taxon>Craniata</taxon>
        <taxon>Vertebrata</taxon>
        <taxon>Euteleostomi</taxon>
        <taxon>Actinopterygii</taxon>
        <taxon>Neopterygii</taxon>
        <taxon>Teleostei</taxon>
        <taxon>Anguilliformes</taxon>
        <taxon>Anguillidae</taxon>
        <taxon>Anguilla</taxon>
    </lineage>
</organism>
<proteinExistence type="predicted"/>
<protein>
    <submittedName>
        <fullName evidence="1">Uncharacterized protein</fullName>
    </submittedName>
</protein>
<reference evidence="1" key="2">
    <citation type="journal article" date="2015" name="Fish Shellfish Immunol.">
        <title>Early steps in the European eel (Anguilla anguilla)-Vibrio vulnificus interaction in the gills: Role of the RtxA13 toxin.</title>
        <authorList>
            <person name="Callol A."/>
            <person name="Pajuelo D."/>
            <person name="Ebbesson L."/>
            <person name="Teles M."/>
            <person name="MacKenzie S."/>
            <person name="Amaro C."/>
        </authorList>
    </citation>
    <scope>NUCLEOTIDE SEQUENCE</scope>
</reference>